<feature type="transmembrane region" description="Helical" evidence="1">
    <location>
        <begin position="78"/>
        <end position="101"/>
    </location>
</feature>
<gene>
    <name evidence="2" type="ORF">FHR23_000388</name>
</gene>
<keyword evidence="3" id="KW-1185">Reference proteome</keyword>
<reference evidence="2 3" key="1">
    <citation type="submission" date="2020-08" db="EMBL/GenBank/DDBJ databases">
        <title>Genomic Encyclopedia of Type Strains, Phase IV (KMG-IV): sequencing the most valuable type-strain genomes for metagenomic binning, comparative biology and taxonomic classification.</title>
        <authorList>
            <person name="Goeker M."/>
        </authorList>
    </citation>
    <scope>NUCLEOTIDE SEQUENCE [LARGE SCALE GENOMIC DNA]</scope>
    <source>
        <strain evidence="2 3">DSM 27203</strain>
    </source>
</reference>
<organism evidence="2 3">
    <name type="scientific">Stakelama sediminis</name>
    <dbReference type="NCBI Taxonomy" id="463200"/>
    <lineage>
        <taxon>Bacteria</taxon>
        <taxon>Pseudomonadati</taxon>
        <taxon>Pseudomonadota</taxon>
        <taxon>Alphaproteobacteria</taxon>
        <taxon>Sphingomonadales</taxon>
        <taxon>Sphingomonadaceae</taxon>
        <taxon>Stakelama</taxon>
    </lineage>
</organism>
<dbReference type="AlphaFoldDB" id="A0A840YUX5"/>
<comment type="caution">
    <text evidence="2">The sequence shown here is derived from an EMBL/GenBank/DDBJ whole genome shotgun (WGS) entry which is preliminary data.</text>
</comment>
<evidence type="ECO:0000313" key="3">
    <source>
        <dbReference type="Proteomes" id="UP000554342"/>
    </source>
</evidence>
<keyword evidence="1" id="KW-0472">Membrane</keyword>
<dbReference type="EMBL" id="JACIJI010000001">
    <property type="protein sequence ID" value="MBB5717481.1"/>
    <property type="molecule type" value="Genomic_DNA"/>
</dbReference>
<evidence type="ECO:0000313" key="2">
    <source>
        <dbReference type="EMBL" id="MBB5717481.1"/>
    </source>
</evidence>
<proteinExistence type="predicted"/>
<keyword evidence="1" id="KW-0812">Transmembrane</keyword>
<protein>
    <submittedName>
        <fullName evidence="2">Uncharacterized protein</fullName>
    </submittedName>
</protein>
<keyword evidence="1" id="KW-1133">Transmembrane helix</keyword>
<accession>A0A840YUX5</accession>
<evidence type="ECO:0000256" key="1">
    <source>
        <dbReference type="SAM" id="Phobius"/>
    </source>
</evidence>
<feature type="transmembrane region" description="Helical" evidence="1">
    <location>
        <begin position="41"/>
        <end position="66"/>
    </location>
</feature>
<dbReference type="Proteomes" id="UP000554342">
    <property type="component" value="Unassembled WGS sequence"/>
</dbReference>
<name>A0A840YUX5_9SPHN</name>
<sequence>MWRNVCCLCFLESKAACQDTTPIAYVVAQAYSGVMKSMKRVAISIAVGALALALTFALIFGGGLAWEVYRYPHDGQAGMGPFFLALLLAPVIGALASVATFRRLRR</sequence>